<gene>
    <name evidence="2" type="ORF">GUJ93_ZPchr0013g36978</name>
</gene>
<evidence type="ECO:0000256" key="1">
    <source>
        <dbReference type="SAM" id="MobiDB-lite"/>
    </source>
</evidence>
<protein>
    <submittedName>
        <fullName evidence="2">Uncharacterized protein</fullName>
    </submittedName>
</protein>
<organism evidence="2 3">
    <name type="scientific">Zizania palustris</name>
    <name type="common">Northern wild rice</name>
    <dbReference type="NCBI Taxonomy" id="103762"/>
    <lineage>
        <taxon>Eukaryota</taxon>
        <taxon>Viridiplantae</taxon>
        <taxon>Streptophyta</taxon>
        <taxon>Embryophyta</taxon>
        <taxon>Tracheophyta</taxon>
        <taxon>Spermatophyta</taxon>
        <taxon>Magnoliopsida</taxon>
        <taxon>Liliopsida</taxon>
        <taxon>Poales</taxon>
        <taxon>Poaceae</taxon>
        <taxon>BOP clade</taxon>
        <taxon>Oryzoideae</taxon>
        <taxon>Oryzeae</taxon>
        <taxon>Zizaniinae</taxon>
        <taxon>Zizania</taxon>
    </lineage>
</organism>
<dbReference type="AlphaFoldDB" id="A0A8J6C2K7"/>
<evidence type="ECO:0000313" key="3">
    <source>
        <dbReference type="Proteomes" id="UP000729402"/>
    </source>
</evidence>
<dbReference type="EMBL" id="JAAALK010000079">
    <property type="protein sequence ID" value="KAG8097798.1"/>
    <property type="molecule type" value="Genomic_DNA"/>
</dbReference>
<evidence type="ECO:0000313" key="2">
    <source>
        <dbReference type="EMBL" id="KAG8097798.1"/>
    </source>
</evidence>
<keyword evidence="3" id="KW-1185">Reference proteome</keyword>
<proteinExistence type="predicted"/>
<reference evidence="2" key="1">
    <citation type="journal article" date="2021" name="bioRxiv">
        <title>Whole Genome Assembly and Annotation of Northern Wild Rice, Zizania palustris L., Supports a Whole Genome Duplication in the Zizania Genus.</title>
        <authorList>
            <person name="Haas M."/>
            <person name="Kono T."/>
            <person name="Macchietto M."/>
            <person name="Millas R."/>
            <person name="McGilp L."/>
            <person name="Shao M."/>
            <person name="Duquette J."/>
            <person name="Hirsch C.N."/>
            <person name="Kimball J."/>
        </authorList>
    </citation>
    <scope>NUCLEOTIDE SEQUENCE</scope>
    <source>
        <tissue evidence="2">Fresh leaf tissue</tissue>
    </source>
</reference>
<dbReference type="Proteomes" id="UP000729402">
    <property type="component" value="Unassembled WGS sequence"/>
</dbReference>
<feature type="region of interest" description="Disordered" evidence="1">
    <location>
        <begin position="110"/>
        <end position="172"/>
    </location>
</feature>
<reference evidence="2" key="2">
    <citation type="submission" date="2021-02" db="EMBL/GenBank/DDBJ databases">
        <authorList>
            <person name="Kimball J.A."/>
            <person name="Haas M.W."/>
            <person name="Macchietto M."/>
            <person name="Kono T."/>
            <person name="Duquette J."/>
            <person name="Shao M."/>
        </authorList>
    </citation>
    <scope>NUCLEOTIDE SEQUENCE</scope>
    <source>
        <tissue evidence="2">Fresh leaf tissue</tissue>
    </source>
</reference>
<accession>A0A8J6C2K7</accession>
<name>A0A8J6C2K7_ZIZPA</name>
<sequence>MLCLHKNSCFFLCAVQIAAHRTKKTSSSTLLLLGSALAPCSPPPPNLLLCILHHFLTSVAERYCCCPQVVQVPHNLRVPSASFLPLLLLPHENRLQFLHRLDKLNGLRRAARVSQPPQSQPPAVCYLPSSSHQPSRFPGRRQAPPGSTRSPHQLRRTPPQQPHLSSPGFDTM</sequence>
<comment type="caution">
    <text evidence="2">The sequence shown here is derived from an EMBL/GenBank/DDBJ whole genome shotgun (WGS) entry which is preliminary data.</text>
</comment>